<dbReference type="AlphaFoldDB" id="A0A1F2P586"/>
<evidence type="ECO:0000313" key="4">
    <source>
        <dbReference type="Proteomes" id="UP000185779"/>
    </source>
</evidence>
<dbReference type="EMBL" id="LYOR01000003">
    <property type="protein sequence ID" value="OFV66348.1"/>
    <property type="molecule type" value="Genomic_DNA"/>
</dbReference>
<evidence type="ECO:0000313" key="3">
    <source>
        <dbReference type="EMBL" id="OFV66348.1"/>
    </source>
</evidence>
<evidence type="ECO:0000313" key="1">
    <source>
        <dbReference type="EMBL" id="HDM36877.1"/>
    </source>
</evidence>
<dbReference type="EMBL" id="DQZR01000273">
    <property type="protein sequence ID" value="HDM36877.1"/>
    <property type="molecule type" value="Genomic_DNA"/>
</dbReference>
<dbReference type="Proteomes" id="UP000885863">
    <property type="component" value="Unassembled WGS sequence"/>
</dbReference>
<dbReference type="InterPro" id="IPR003704">
    <property type="entry name" value="CdhB"/>
</dbReference>
<sequence>MGITWKTGDVPGGYISTKVDGATAGRIIKGAKNPLLIVGKLACNIDFGDKRLIDYAIEMTKRGIPTVATAGSSREYPEDIEIKIMGAVEIVNRLQNPEYGINGKPHDLVITMGIQYYLASQSLSTLKNFAPHLKTLALCARSHPNATWAFPYMPDDAWKREMDILMEQL</sequence>
<keyword evidence="4" id="KW-1185">Reference proteome</keyword>
<dbReference type="InterPro" id="IPR029035">
    <property type="entry name" value="DHS-like_NAD/FAD-binding_dom"/>
</dbReference>
<proteinExistence type="predicted"/>
<dbReference type="PATRIC" id="fig|1839936.3.peg.898"/>
<gene>
    <name evidence="1" type="ORF">ENG09_06520</name>
    <name evidence="2" type="ORF">ENI32_00305</name>
    <name evidence="3" type="ORF">SBU_000890</name>
</gene>
<dbReference type="Gene3D" id="3.40.50.1220">
    <property type="entry name" value="TPP-binding domain"/>
    <property type="match status" value="1"/>
</dbReference>
<comment type="caution">
    <text evidence="3">The sequence shown here is derived from an EMBL/GenBank/DDBJ whole genome shotgun (WGS) entry which is preliminary data.</text>
</comment>
<dbReference type="STRING" id="1839936.SBU_000890"/>
<protein>
    <submittedName>
        <fullName evidence="3">Acetyl-CoA decarbonylase/synthase complex epsilon subunit</fullName>
    </submittedName>
    <submittedName>
        <fullName evidence="1">CO dehydrogenase/acetyl-CoA synthase complex subunit epsilon</fullName>
    </submittedName>
</protein>
<dbReference type="SUPFAM" id="SSF52467">
    <property type="entry name" value="DHS-like NAD/FAD-binding domain"/>
    <property type="match status" value="1"/>
</dbReference>
<name>A0A1F2P586_9EURY</name>
<organism evidence="3 4">
    <name type="scientific">Candidatus Syntropharchaeum butanivorans</name>
    <dbReference type="NCBI Taxonomy" id="1839936"/>
    <lineage>
        <taxon>Archaea</taxon>
        <taxon>Methanobacteriati</taxon>
        <taxon>Methanobacteriota</taxon>
        <taxon>Stenosarchaea group</taxon>
        <taxon>Methanomicrobia</taxon>
        <taxon>Methanosarcinales</taxon>
        <taxon>ANME-2 cluster</taxon>
        <taxon>Candidatus Syntropharchaeum</taxon>
    </lineage>
</organism>
<dbReference type="EMBL" id="DRIE01000006">
    <property type="protein sequence ID" value="HEC56324.1"/>
    <property type="molecule type" value="Genomic_DNA"/>
</dbReference>
<reference evidence="1" key="2">
    <citation type="journal article" date="2020" name="mSystems">
        <title>Genome- and Community-Level Interaction Insights into Carbon Utilization and Element Cycling Functions of Hydrothermarchaeota in Hydrothermal Sediment.</title>
        <authorList>
            <person name="Zhou Z."/>
            <person name="Liu Y."/>
            <person name="Xu W."/>
            <person name="Pan J."/>
            <person name="Luo Z.H."/>
            <person name="Li M."/>
        </authorList>
    </citation>
    <scope>NUCLEOTIDE SEQUENCE [LARGE SCALE GENOMIC DNA]</scope>
    <source>
        <strain evidence="1">HyVt-185</strain>
        <strain evidence="2">HyVt-386</strain>
    </source>
</reference>
<evidence type="ECO:0000313" key="2">
    <source>
        <dbReference type="EMBL" id="HEC56324.1"/>
    </source>
</evidence>
<accession>A0A1F2P586</accession>
<dbReference type="Pfam" id="PF02552">
    <property type="entry name" value="CO_dh"/>
    <property type="match status" value="1"/>
</dbReference>
<reference evidence="3 4" key="1">
    <citation type="submission" date="2016-05" db="EMBL/GenBank/DDBJ databases">
        <title>Microbial consortia oxidize butane by reversing methanogenesis.</title>
        <authorList>
            <person name="Laso-Perez R."/>
            <person name="Richter M."/>
            <person name="Wegener G."/>
            <person name="Musat F."/>
        </authorList>
    </citation>
    <scope>NUCLEOTIDE SEQUENCE [LARGE SCALE GENOMIC DNA]</scope>
    <source>
        <strain evidence="3">BOX1</strain>
    </source>
</reference>
<dbReference type="GO" id="GO:0019385">
    <property type="term" value="P:methanogenesis, from acetate"/>
    <property type="evidence" value="ECO:0007669"/>
    <property type="project" value="InterPro"/>
</dbReference>
<dbReference type="Proteomes" id="UP000885936">
    <property type="component" value="Unassembled WGS sequence"/>
</dbReference>
<dbReference type="Proteomes" id="UP000185779">
    <property type="component" value="Unassembled WGS sequence"/>
</dbReference>